<protein>
    <submittedName>
        <fullName evidence="1">Uncharacterized protein</fullName>
    </submittedName>
</protein>
<accession>A0ACC1KXN5</accession>
<reference evidence="1" key="1">
    <citation type="submission" date="2022-07" db="EMBL/GenBank/DDBJ databases">
        <title>Phylogenomic reconstructions and comparative analyses of Kickxellomycotina fungi.</title>
        <authorList>
            <person name="Reynolds N.K."/>
            <person name="Stajich J.E."/>
            <person name="Barry K."/>
            <person name="Grigoriev I.V."/>
            <person name="Crous P."/>
            <person name="Smith M.E."/>
        </authorList>
    </citation>
    <scope>NUCLEOTIDE SEQUENCE</scope>
    <source>
        <strain evidence="1">BCRC 34780</strain>
    </source>
</reference>
<dbReference type="Proteomes" id="UP001140087">
    <property type="component" value="Unassembled WGS sequence"/>
</dbReference>
<organism evidence="1 2">
    <name type="scientific">Coemansia helicoidea</name>
    <dbReference type="NCBI Taxonomy" id="1286919"/>
    <lineage>
        <taxon>Eukaryota</taxon>
        <taxon>Fungi</taxon>
        <taxon>Fungi incertae sedis</taxon>
        <taxon>Zoopagomycota</taxon>
        <taxon>Kickxellomycotina</taxon>
        <taxon>Kickxellomycetes</taxon>
        <taxon>Kickxellales</taxon>
        <taxon>Kickxellaceae</taxon>
        <taxon>Coemansia</taxon>
    </lineage>
</organism>
<gene>
    <name evidence="1" type="ORF">H4R21_004498</name>
</gene>
<dbReference type="EMBL" id="JANBUN010001716">
    <property type="protein sequence ID" value="KAJ2796990.1"/>
    <property type="molecule type" value="Genomic_DNA"/>
</dbReference>
<keyword evidence="2" id="KW-1185">Reference proteome</keyword>
<sequence>MPPKRPRNLRSGGRSTDSWGDVSDKQPSLTDGPAEAGSPAGADGATKTVVDVEDLLAYRKAHLQRQRGVATETLVRGERKGKQAKRQPDGGSAAPHDNGDDKDDDDDDVGSGSGQAKKHTMARSLDGAFTVQTNKLDANKHMMAYIESEMRRRQHGGSDGRGEGEAAGASGPAGADDLYQVPLHLRVVDERPLAEGNVAMAAKMLTSIQEVDLGAGSKARAARATDQALAQRTRRPDDGDGGAPDQQPPSGAWYRRPHDAPSRSSRASDDAALQRFKKRMRR</sequence>
<comment type="caution">
    <text evidence="1">The sequence shown here is derived from an EMBL/GenBank/DDBJ whole genome shotgun (WGS) entry which is preliminary data.</text>
</comment>
<evidence type="ECO:0000313" key="2">
    <source>
        <dbReference type="Proteomes" id="UP001140087"/>
    </source>
</evidence>
<evidence type="ECO:0000313" key="1">
    <source>
        <dbReference type="EMBL" id="KAJ2796990.1"/>
    </source>
</evidence>
<name>A0ACC1KXN5_9FUNG</name>
<proteinExistence type="predicted"/>